<reference evidence="8" key="1">
    <citation type="submission" date="2024-04" db="EMBL/GenBank/DDBJ databases">
        <title>Mariniflexile litorale, isolated from the shallow sediments of the Sea of Japan.</title>
        <authorList>
            <person name="Romanenko L."/>
            <person name="Isaeva M."/>
        </authorList>
    </citation>
    <scope>NUCLEOTIDE SEQUENCE [LARGE SCALE GENOMIC DNA]</scope>
    <source>
        <strain evidence="8">KMM 9835</strain>
    </source>
</reference>
<dbReference type="InterPro" id="IPR036425">
    <property type="entry name" value="MoaB/Mog-like_dom_sf"/>
</dbReference>
<dbReference type="Pfam" id="PF03454">
    <property type="entry name" value="MoeA_C"/>
    <property type="match status" value="1"/>
</dbReference>
<dbReference type="Gene3D" id="3.40.980.10">
    <property type="entry name" value="MoaB/Mog-like domain"/>
    <property type="match status" value="1"/>
</dbReference>
<dbReference type="CDD" id="cd00887">
    <property type="entry name" value="MoeA"/>
    <property type="match status" value="1"/>
</dbReference>
<keyword evidence="6" id="KW-0479">Metal-binding</keyword>
<accession>A0AAU7EGU0</accession>
<gene>
    <name evidence="8" type="ORF">QLS71_018335</name>
</gene>
<comment type="function">
    <text evidence="1 6">Catalyzes the insertion of molybdate into adenylated molybdopterin with the concomitant release of AMP.</text>
</comment>
<protein>
    <recommendedName>
        <fullName evidence="6">Molybdopterin molybdenumtransferase</fullName>
        <ecNumber evidence="6">2.10.1.1</ecNumber>
    </recommendedName>
</protein>
<keyword evidence="4 6" id="KW-0501">Molybdenum cofactor biosynthesis</keyword>
<comment type="cofactor">
    <cofactor evidence="6">
        <name>Mg(2+)</name>
        <dbReference type="ChEBI" id="CHEBI:18420"/>
    </cofactor>
</comment>
<dbReference type="EC" id="2.10.1.1" evidence="6"/>
<comment type="similarity">
    <text evidence="3 6">Belongs to the MoeA family.</text>
</comment>
<keyword evidence="9" id="KW-1185">Reference proteome</keyword>
<dbReference type="Pfam" id="PF00994">
    <property type="entry name" value="MoCF_biosynth"/>
    <property type="match status" value="1"/>
</dbReference>
<dbReference type="RefSeq" id="WP_308992277.1">
    <property type="nucleotide sequence ID" value="NZ_CP155618.1"/>
</dbReference>
<organism evidence="8 9">
    <name type="scientific">Mariniflexile litorale</name>
    <dbReference type="NCBI Taxonomy" id="3045158"/>
    <lineage>
        <taxon>Bacteria</taxon>
        <taxon>Pseudomonadati</taxon>
        <taxon>Bacteroidota</taxon>
        <taxon>Flavobacteriia</taxon>
        <taxon>Flavobacteriales</taxon>
        <taxon>Flavobacteriaceae</taxon>
        <taxon>Mariniflexile</taxon>
    </lineage>
</organism>
<dbReference type="InterPro" id="IPR005110">
    <property type="entry name" value="MoeA_linker/N"/>
</dbReference>
<evidence type="ECO:0000259" key="7">
    <source>
        <dbReference type="SMART" id="SM00852"/>
    </source>
</evidence>
<evidence type="ECO:0000256" key="1">
    <source>
        <dbReference type="ARBA" id="ARBA00002901"/>
    </source>
</evidence>
<proteinExistence type="inferred from homology"/>
<comment type="catalytic activity">
    <reaction evidence="5">
        <text>adenylyl-molybdopterin + molybdate = Mo-molybdopterin + AMP + H(+)</text>
        <dbReference type="Rhea" id="RHEA:35047"/>
        <dbReference type="ChEBI" id="CHEBI:15378"/>
        <dbReference type="ChEBI" id="CHEBI:36264"/>
        <dbReference type="ChEBI" id="CHEBI:62727"/>
        <dbReference type="ChEBI" id="CHEBI:71302"/>
        <dbReference type="ChEBI" id="CHEBI:456215"/>
        <dbReference type="EC" id="2.10.1.1"/>
    </reaction>
</comment>
<evidence type="ECO:0000256" key="5">
    <source>
        <dbReference type="ARBA" id="ARBA00047317"/>
    </source>
</evidence>
<dbReference type="SUPFAM" id="SSF63867">
    <property type="entry name" value="MoeA C-terminal domain-like"/>
    <property type="match status" value="1"/>
</dbReference>
<sequence length="392" mass="42891">MISVSEAIQLVEKQSLPLLKSTYKPVEKSGGYKLFADVDSPINMPPFRQSAMDGYALNLHNNLNYNLIGEVKAGDGHQLILKPGQAVRIFTGAPVPDTANAVMMQEKVVVDGNVITIQNQIEINVNIRPLGEQVKKGELALLKNTKLTPAAIGYLSSLGISKVKVFKKPSIALITTGNELVEAGADLDYGKIYESNSNMLLSALYSLKFYDVTIHKVEDDYEKTQSKLNSVINENDLVIITGGISVGDYDFVGKALSALNVTEHFYKVKQKPGKPLFYGTKNNTSIFALPGNPAAALTCFYVYVYIALQKMMNNDVVALPRIKAISVSNFKKNGDRPQFLKAIYNNNQVEILEGQSSAMQQTFAISNALVFMPEDDSAIETGDSVEVILLPI</sequence>
<evidence type="ECO:0000256" key="3">
    <source>
        <dbReference type="ARBA" id="ARBA00010763"/>
    </source>
</evidence>
<keyword evidence="6" id="KW-0808">Transferase</keyword>
<name>A0AAU7EGU0_9FLAO</name>
<dbReference type="EMBL" id="CP155618">
    <property type="protein sequence ID" value="XBL14257.1"/>
    <property type="molecule type" value="Genomic_DNA"/>
</dbReference>
<evidence type="ECO:0000256" key="2">
    <source>
        <dbReference type="ARBA" id="ARBA00005046"/>
    </source>
</evidence>
<evidence type="ECO:0000313" key="9">
    <source>
        <dbReference type="Proteomes" id="UP001224325"/>
    </source>
</evidence>
<dbReference type="InterPro" id="IPR036135">
    <property type="entry name" value="MoeA_linker/N_sf"/>
</dbReference>
<keyword evidence="6" id="KW-0460">Magnesium</keyword>
<feature type="domain" description="MoaB/Mog" evidence="7">
    <location>
        <begin position="172"/>
        <end position="310"/>
    </location>
</feature>
<dbReference type="PANTHER" id="PTHR10192">
    <property type="entry name" value="MOLYBDOPTERIN BIOSYNTHESIS PROTEIN"/>
    <property type="match status" value="1"/>
</dbReference>
<dbReference type="SUPFAM" id="SSF63882">
    <property type="entry name" value="MoeA N-terminal region -like"/>
    <property type="match status" value="1"/>
</dbReference>
<dbReference type="InterPro" id="IPR036688">
    <property type="entry name" value="MoeA_C_domain_IV_sf"/>
</dbReference>
<keyword evidence="6" id="KW-0500">Molybdenum</keyword>
<evidence type="ECO:0000256" key="6">
    <source>
        <dbReference type="RuleBase" id="RU365090"/>
    </source>
</evidence>
<dbReference type="GO" id="GO:0006777">
    <property type="term" value="P:Mo-molybdopterin cofactor biosynthetic process"/>
    <property type="evidence" value="ECO:0007669"/>
    <property type="project" value="UniProtKB-UniRule"/>
</dbReference>
<comment type="pathway">
    <text evidence="2 6">Cofactor biosynthesis; molybdopterin biosynthesis.</text>
</comment>
<dbReference type="KEGG" id="mlil:QLS71_018335"/>
<dbReference type="InterPro" id="IPR038987">
    <property type="entry name" value="MoeA-like"/>
</dbReference>
<dbReference type="Gene3D" id="2.170.190.11">
    <property type="entry name" value="Molybdopterin biosynthesis moea protein, domain 3"/>
    <property type="match status" value="1"/>
</dbReference>
<dbReference type="InterPro" id="IPR001453">
    <property type="entry name" value="MoaB/Mog_dom"/>
</dbReference>
<dbReference type="Gene3D" id="3.90.105.10">
    <property type="entry name" value="Molybdopterin biosynthesis moea protein, domain 2"/>
    <property type="match status" value="1"/>
</dbReference>
<dbReference type="GO" id="GO:0005829">
    <property type="term" value="C:cytosol"/>
    <property type="evidence" value="ECO:0007669"/>
    <property type="project" value="TreeGrafter"/>
</dbReference>
<dbReference type="NCBIfam" id="TIGR00177">
    <property type="entry name" value="molyb_syn"/>
    <property type="match status" value="1"/>
</dbReference>
<evidence type="ECO:0000256" key="4">
    <source>
        <dbReference type="ARBA" id="ARBA00023150"/>
    </source>
</evidence>
<dbReference type="Gene3D" id="2.40.340.10">
    <property type="entry name" value="MoeA, C-terminal, domain IV"/>
    <property type="match status" value="1"/>
</dbReference>
<dbReference type="Pfam" id="PF03453">
    <property type="entry name" value="MoeA_N"/>
    <property type="match status" value="1"/>
</dbReference>
<dbReference type="GO" id="GO:0046872">
    <property type="term" value="F:metal ion binding"/>
    <property type="evidence" value="ECO:0007669"/>
    <property type="project" value="UniProtKB-UniRule"/>
</dbReference>
<dbReference type="PANTHER" id="PTHR10192:SF5">
    <property type="entry name" value="GEPHYRIN"/>
    <property type="match status" value="1"/>
</dbReference>
<dbReference type="InterPro" id="IPR005111">
    <property type="entry name" value="MoeA_C_domain_IV"/>
</dbReference>
<evidence type="ECO:0000313" key="8">
    <source>
        <dbReference type="EMBL" id="XBL14257.1"/>
    </source>
</evidence>
<dbReference type="Proteomes" id="UP001224325">
    <property type="component" value="Chromosome"/>
</dbReference>
<dbReference type="SMART" id="SM00852">
    <property type="entry name" value="MoCF_biosynth"/>
    <property type="match status" value="1"/>
</dbReference>
<dbReference type="SUPFAM" id="SSF53218">
    <property type="entry name" value="Molybdenum cofactor biosynthesis proteins"/>
    <property type="match status" value="1"/>
</dbReference>
<dbReference type="AlphaFoldDB" id="A0AAU7EGU0"/>
<dbReference type="GO" id="GO:0061599">
    <property type="term" value="F:molybdopterin molybdotransferase activity"/>
    <property type="evidence" value="ECO:0007669"/>
    <property type="project" value="UniProtKB-UniRule"/>
</dbReference>